<evidence type="ECO:0000313" key="3">
    <source>
        <dbReference type="EMBL" id="RDX49870.1"/>
    </source>
</evidence>
<feature type="region of interest" description="Disordered" evidence="1">
    <location>
        <begin position="202"/>
        <end position="223"/>
    </location>
</feature>
<reference evidence="3 4" key="1">
    <citation type="journal article" date="2018" name="Biotechnol. Biofuels">
        <title>Integrative visual omics of the white-rot fungus Polyporus brumalis exposes the biotechnological potential of its oxidative enzymes for delignifying raw plant biomass.</title>
        <authorList>
            <person name="Miyauchi S."/>
            <person name="Rancon A."/>
            <person name="Drula E."/>
            <person name="Hage H."/>
            <person name="Chaduli D."/>
            <person name="Favel A."/>
            <person name="Grisel S."/>
            <person name="Henrissat B."/>
            <person name="Herpoel-Gimbert I."/>
            <person name="Ruiz-Duenas F.J."/>
            <person name="Chevret D."/>
            <person name="Hainaut M."/>
            <person name="Lin J."/>
            <person name="Wang M."/>
            <person name="Pangilinan J."/>
            <person name="Lipzen A."/>
            <person name="Lesage-Meessen L."/>
            <person name="Navarro D."/>
            <person name="Riley R."/>
            <person name="Grigoriev I.V."/>
            <person name="Zhou S."/>
            <person name="Raouche S."/>
            <person name="Rosso M.N."/>
        </authorList>
    </citation>
    <scope>NUCLEOTIDE SEQUENCE [LARGE SCALE GENOMIC DNA]</scope>
    <source>
        <strain evidence="3 4">BRFM 1820</strain>
    </source>
</reference>
<dbReference type="Gene3D" id="1.10.510.10">
    <property type="entry name" value="Transferase(Phosphotransferase) domain 1"/>
    <property type="match status" value="1"/>
</dbReference>
<dbReference type="EMBL" id="KZ857402">
    <property type="protein sequence ID" value="RDX49870.1"/>
    <property type="molecule type" value="Genomic_DNA"/>
</dbReference>
<organism evidence="3 4">
    <name type="scientific">Lentinus brumalis</name>
    <dbReference type="NCBI Taxonomy" id="2498619"/>
    <lineage>
        <taxon>Eukaryota</taxon>
        <taxon>Fungi</taxon>
        <taxon>Dikarya</taxon>
        <taxon>Basidiomycota</taxon>
        <taxon>Agaricomycotina</taxon>
        <taxon>Agaricomycetes</taxon>
        <taxon>Polyporales</taxon>
        <taxon>Polyporaceae</taxon>
        <taxon>Lentinus</taxon>
    </lineage>
</organism>
<protein>
    <recommendedName>
        <fullName evidence="2">Fungal-type protein kinase domain-containing protein</fullName>
    </recommendedName>
</protein>
<dbReference type="PANTHER" id="PTHR38248:SF2">
    <property type="entry name" value="FUNK1 11"/>
    <property type="match status" value="1"/>
</dbReference>
<name>A0A371DBI1_9APHY</name>
<dbReference type="InterPro" id="IPR040976">
    <property type="entry name" value="Pkinase_fungal"/>
</dbReference>
<evidence type="ECO:0000259" key="2">
    <source>
        <dbReference type="Pfam" id="PF17667"/>
    </source>
</evidence>
<evidence type="ECO:0000313" key="4">
    <source>
        <dbReference type="Proteomes" id="UP000256964"/>
    </source>
</evidence>
<proteinExistence type="predicted"/>
<dbReference type="PROSITE" id="PS00109">
    <property type="entry name" value="PROTEIN_KINASE_TYR"/>
    <property type="match status" value="1"/>
</dbReference>
<dbReference type="Proteomes" id="UP000256964">
    <property type="component" value="Unassembled WGS sequence"/>
</dbReference>
<dbReference type="InterPro" id="IPR011009">
    <property type="entry name" value="Kinase-like_dom_sf"/>
</dbReference>
<sequence length="1011" mass="113652">MSGTQCDVVGNDDEINYTAPMIGPDLTHTNFTENGTHAFSLYPKDAQSRYKRLAQAARRYIIGPMPPDQFLQTFLWKDGMSEGMPSSKNAFASLPQPGDRPPRTSRGGQCHSRARASTHLDPEEKDVVRKNEAVAEEKEVVAEEKEVVVEELEYGEEVTAEELEEADAIAAQEQNASKRAKRKAIKEKAIYQPLLRALNKRSPIPANEDNGGPRCPDHAFRDTSDRADTTGGAVAASKPDVCCYSLPHIKALNAQKSLKCVTNMGLVSTFIEVKAELDFFCDPDPGLSAEARAQHSFVLDHISSQEELNRATEALGQNIAYAAEICARQFRVFCFSVSLTGTRARLIRWDRAGAIVSAAFDLLQDKGAEYLCKFFWYYSQLSSHGRGYDLTVAVATKTEEDLFKDTVKAHIISQIGWLPPQPNHVFSLAQHYTPGCVSVIYLTTPLQPPNTTDQQRNKLLVSHPVSTPSTVFGRCTRGFWAVYCKWNTTTHRHDSSIAFLKDTWRYTARAFDEQEGSILQSLAQGCVPRVPPVVAHEDVHHASLTKTADGVAELVIHDEYQRTRTQESQFVNAQWNCCFNDTVLLEHTHYRLILGIVGYPLVRFWGTKELLSGTYDAFLALKAAATLGYIHRDITPSNIILVKERVSKYYPVPRTGYLCDWDLSRKKSESKILNDYEVSATWQFQPIDTLMERVEGEPPGTHTVEHDMESMLYSVLHCALLNLPHAGGHPRNCLNEMFDGFEEHLAGKAFAGGFGKLMNKTRRAYTRRIIWKSPIHEWLHSVMDLHSAGGEKWTPTALDIYWRGFLQQRGEALPVADRCIDLRIPQKAVKEHVTIDQRASRYYQGKFIPPPYPHSQKVVPPKRAADLTPLFSTPPFKTRKVATTPPAANVDADIPPQTDLPISLESLPATFPPSTATDVSGYDTEVPYTKVVMATEYTTHSRKPTRPRKLARQCYNPKTRSAKNHFIKLMIDKDRDVGQADCLSAWAGLSDERKQYYKDLYAEERRKEKGL</sequence>
<accession>A0A371DBI1</accession>
<dbReference type="AlphaFoldDB" id="A0A371DBI1"/>
<dbReference type="OrthoDB" id="2757900at2759"/>
<gene>
    <name evidence="3" type="ORF">OH76DRAFT_1403111</name>
</gene>
<feature type="region of interest" description="Disordered" evidence="1">
    <location>
        <begin position="876"/>
        <end position="895"/>
    </location>
</feature>
<keyword evidence="4" id="KW-1185">Reference proteome</keyword>
<dbReference type="InterPro" id="IPR008266">
    <property type="entry name" value="Tyr_kinase_AS"/>
</dbReference>
<dbReference type="SUPFAM" id="SSF56112">
    <property type="entry name" value="Protein kinase-like (PK-like)"/>
    <property type="match status" value="1"/>
</dbReference>
<dbReference type="PANTHER" id="PTHR38248">
    <property type="entry name" value="FUNK1 6"/>
    <property type="match status" value="1"/>
</dbReference>
<feature type="region of interest" description="Disordered" evidence="1">
    <location>
        <begin position="86"/>
        <end position="123"/>
    </location>
</feature>
<dbReference type="Pfam" id="PF17667">
    <property type="entry name" value="Pkinase_fungal"/>
    <property type="match status" value="1"/>
</dbReference>
<dbReference type="GO" id="GO:0004672">
    <property type="term" value="F:protein kinase activity"/>
    <property type="evidence" value="ECO:0007669"/>
    <property type="project" value="InterPro"/>
</dbReference>
<feature type="domain" description="Fungal-type protein kinase" evidence="2">
    <location>
        <begin position="299"/>
        <end position="715"/>
    </location>
</feature>
<evidence type="ECO:0000256" key="1">
    <source>
        <dbReference type="SAM" id="MobiDB-lite"/>
    </source>
</evidence>